<evidence type="ECO:0000313" key="5">
    <source>
        <dbReference type="EMBL" id="CAA2143656.1"/>
    </source>
</evidence>
<keyword evidence="2" id="KW-0808">Transferase</keyword>
<dbReference type="EMBL" id="LR743511">
    <property type="protein sequence ID" value="CAA2143656.1"/>
    <property type="molecule type" value="Genomic_DNA"/>
</dbReference>
<dbReference type="GO" id="GO:0016757">
    <property type="term" value="F:glycosyltransferase activity"/>
    <property type="evidence" value="ECO:0007669"/>
    <property type="project" value="UniProtKB-KW"/>
</dbReference>
<accession>A0A679K2I4</accession>
<evidence type="ECO:0000256" key="1">
    <source>
        <dbReference type="ARBA" id="ARBA00022676"/>
    </source>
</evidence>
<sequence length="496" mass="56396">MTKLPDLQEILPTHGRQAIRLCREDIQYERWEQALARTSDLDACFVTPPLLQLRLQAAVRVRRTDVIDAIVQRTIGSDLTNKVKFALIRILFVGGCGDQATHIFSSDHTLRADPDFLRLARLYSNATKDKDLKRQMRIVVRSVSRGGSDIAPSPSGFRFDSEAIDSIRGNLTIALSPSTPPHHAKGMRFEIAKLKRELPKQPASEVLEYRDVFTDPSGQIWNEKKQVIQPRGQPIEVIRRSEVQNIAMAFAANRMSRGIYHWLIDYLPGFAWIESSGILADEQFAILLNGQRKFEHETLDLLGLGHRGMPINKPVFVERLLVARPEAPIRAGQLHLQALFEVLGERSDALARQNGVTLPERVYVTRRDAARRILINQDEIEVEAAKHGFVVLEFSELPLWHKIAIARNARFIMGPHGGGLSHNVFARPGTKIIELVPIRDDTYYLRSSFAWLSFIKGLEHVVWLENQRSNSDTWTIQIKEFRTFLAKALRSPPPQR</sequence>
<evidence type="ECO:0000259" key="4">
    <source>
        <dbReference type="Pfam" id="PF04577"/>
    </source>
</evidence>
<evidence type="ECO:0000256" key="3">
    <source>
        <dbReference type="ARBA" id="ARBA00023180"/>
    </source>
</evidence>
<feature type="domain" description="Glycosyltransferase 61 catalytic" evidence="4">
    <location>
        <begin position="260"/>
        <end position="433"/>
    </location>
</feature>
<dbReference type="RefSeq" id="WP_339162004.1">
    <property type="nucleotide sequence ID" value="NZ_LR743511.1"/>
</dbReference>
<protein>
    <recommendedName>
        <fullName evidence="4">Glycosyltransferase 61 catalytic domain-containing protein</fullName>
    </recommendedName>
</protein>
<organism evidence="5">
    <name type="scientific">Methylobacterium bullatum</name>
    <dbReference type="NCBI Taxonomy" id="570505"/>
    <lineage>
        <taxon>Bacteria</taxon>
        <taxon>Pseudomonadati</taxon>
        <taxon>Pseudomonadota</taxon>
        <taxon>Alphaproteobacteria</taxon>
        <taxon>Hyphomicrobiales</taxon>
        <taxon>Methylobacteriaceae</taxon>
        <taxon>Methylobacterium</taxon>
    </lineage>
</organism>
<evidence type="ECO:0000256" key="2">
    <source>
        <dbReference type="ARBA" id="ARBA00022679"/>
    </source>
</evidence>
<proteinExistence type="predicted"/>
<reference evidence="5" key="1">
    <citation type="submission" date="2019-12" db="EMBL/GenBank/DDBJ databases">
        <authorList>
            <person name="Cremers G."/>
        </authorList>
    </citation>
    <scope>NUCLEOTIDE SEQUENCE</scope>
    <source>
        <strain evidence="5">Mbul2</strain>
    </source>
</reference>
<dbReference type="PANTHER" id="PTHR20961">
    <property type="entry name" value="GLYCOSYLTRANSFERASE"/>
    <property type="match status" value="1"/>
</dbReference>
<dbReference type="AlphaFoldDB" id="A0A679K2I4"/>
<dbReference type="Pfam" id="PF04577">
    <property type="entry name" value="Glyco_transf_61"/>
    <property type="match status" value="1"/>
</dbReference>
<dbReference type="InterPro" id="IPR049625">
    <property type="entry name" value="Glyco_transf_61_cat"/>
</dbReference>
<keyword evidence="3" id="KW-0325">Glycoprotein</keyword>
<name>A0A679K2I4_9HYPH</name>
<dbReference type="InterPro" id="IPR007657">
    <property type="entry name" value="Glycosyltransferase_61"/>
</dbReference>
<keyword evidence="1" id="KW-0328">Glycosyltransferase</keyword>
<gene>
    <name evidence="5" type="ORF">MBLL_02930</name>
</gene>